<accession>A0AAV6TXG0</accession>
<gene>
    <name evidence="1" type="ORF">JTE90_003430</name>
</gene>
<dbReference type="EMBL" id="JAFNEN010000849">
    <property type="protein sequence ID" value="KAG8176802.1"/>
    <property type="molecule type" value="Genomic_DNA"/>
</dbReference>
<dbReference type="Proteomes" id="UP000827092">
    <property type="component" value="Unassembled WGS sequence"/>
</dbReference>
<keyword evidence="2" id="KW-1185">Reference proteome</keyword>
<name>A0AAV6TXG0_9ARAC</name>
<evidence type="ECO:0000313" key="2">
    <source>
        <dbReference type="Proteomes" id="UP000827092"/>
    </source>
</evidence>
<sequence length="114" mass="13236">MRKPPTRYPEAEAYTAMLSSEESLSFRDLCSLPAPEQAPWHAAMENEIDSMKENDVWCLQSAPEKVKPVSCRWILRKKRHAIMELTTVLVTPNGTKWHKRKRRQIRFAQSLVGN</sequence>
<dbReference type="AlphaFoldDB" id="A0AAV6TXG0"/>
<evidence type="ECO:0008006" key="3">
    <source>
        <dbReference type="Google" id="ProtNLM"/>
    </source>
</evidence>
<reference evidence="1 2" key="1">
    <citation type="journal article" date="2022" name="Nat. Ecol. Evol.">
        <title>A masculinizing supergene underlies an exaggerated male reproductive morph in a spider.</title>
        <authorList>
            <person name="Hendrickx F."/>
            <person name="De Corte Z."/>
            <person name="Sonet G."/>
            <person name="Van Belleghem S.M."/>
            <person name="Kostlbacher S."/>
            <person name="Vangestel C."/>
        </authorList>
    </citation>
    <scope>NUCLEOTIDE SEQUENCE [LARGE SCALE GENOMIC DNA]</scope>
    <source>
        <strain evidence="1">W744_W776</strain>
    </source>
</reference>
<evidence type="ECO:0000313" key="1">
    <source>
        <dbReference type="EMBL" id="KAG8176802.1"/>
    </source>
</evidence>
<protein>
    <recommendedName>
        <fullName evidence="3">Reverse transcriptase Ty1/copia-type domain-containing protein</fullName>
    </recommendedName>
</protein>
<proteinExistence type="predicted"/>
<organism evidence="1 2">
    <name type="scientific">Oedothorax gibbosus</name>
    <dbReference type="NCBI Taxonomy" id="931172"/>
    <lineage>
        <taxon>Eukaryota</taxon>
        <taxon>Metazoa</taxon>
        <taxon>Ecdysozoa</taxon>
        <taxon>Arthropoda</taxon>
        <taxon>Chelicerata</taxon>
        <taxon>Arachnida</taxon>
        <taxon>Araneae</taxon>
        <taxon>Araneomorphae</taxon>
        <taxon>Entelegynae</taxon>
        <taxon>Araneoidea</taxon>
        <taxon>Linyphiidae</taxon>
        <taxon>Erigoninae</taxon>
        <taxon>Oedothorax</taxon>
    </lineage>
</organism>
<comment type="caution">
    <text evidence="1">The sequence shown here is derived from an EMBL/GenBank/DDBJ whole genome shotgun (WGS) entry which is preliminary data.</text>
</comment>